<dbReference type="Gene3D" id="3.40.1800.10">
    <property type="entry name" value="His-Me finger endonucleases"/>
    <property type="match status" value="1"/>
</dbReference>
<reference evidence="2 3" key="1">
    <citation type="submission" date="2017-09" db="EMBL/GenBank/DDBJ databases">
        <authorList>
            <person name="Ehlers B."/>
            <person name="Leendertz F.H."/>
        </authorList>
    </citation>
    <scope>NUCLEOTIDE SEQUENCE [LARGE SCALE GENOMIC DNA]</scope>
    <source>
        <strain evidence="2 3">DSM 46844</strain>
    </source>
</reference>
<evidence type="ECO:0000313" key="2">
    <source>
        <dbReference type="EMBL" id="SNX94819.1"/>
    </source>
</evidence>
<dbReference type="Pfam" id="PF13392">
    <property type="entry name" value="HNH_3"/>
    <property type="match status" value="1"/>
</dbReference>
<dbReference type="Proteomes" id="UP000219514">
    <property type="component" value="Unassembled WGS sequence"/>
</dbReference>
<keyword evidence="2" id="KW-0540">Nuclease</keyword>
<dbReference type="AlphaFoldDB" id="A0A285E6S2"/>
<dbReference type="Pfam" id="PF02945">
    <property type="entry name" value="Endonuclease_7"/>
    <property type="match status" value="1"/>
</dbReference>
<dbReference type="InterPro" id="IPR004211">
    <property type="entry name" value="Endonuclease_7"/>
</dbReference>
<dbReference type="GO" id="GO:0004519">
    <property type="term" value="F:endonuclease activity"/>
    <property type="evidence" value="ECO:0007669"/>
    <property type="project" value="UniProtKB-KW"/>
</dbReference>
<proteinExistence type="predicted"/>
<keyword evidence="2" id="KW-0255">Endonuclease</keyword>
<dbReference type="SUPFAM" id="SSF54060">
    <property type="entry name" value="His-Me finger endonucleases"/>
    <property type="match status" value="2"/>
</dbReference>
<dbReference type="InterPro" id="IPR038563">
    <property type="entry name" value="Endonuclease_7_sf"/>
</dbReference>
<dbReference type="EMBL" id="OBDO01000001">
    <property type="protein sequence ID" value="SNX94819.1"/>
    <property type="molecule type" value="Genomic_DNA"/>
</dbReference>
<gene>
    <name evidence="2" type="ORF">SAMN06893097_101616</name>
</gene>
<dbReference type="InterPro" id="IPR044925">
    <property type="entry name" value="His-Me_finger_sf"/>
</dbReference>
<protein>
    <submittedName>
        <fullName evidence="2">HNH endonuclease</fullName>
    </submittedName>
</protein>
<keyword evidence="3" id="KW-1185">Reference proteome</keyword>
<evidence type="ECO:0000313" key="3">
    <source>
        <dbReference type="Proteomes" id="UP000219514"/>
    </source>
</evidence>
<sequence length="270" mass="30516">MPEFPAYEVSDYGRLRKWRTGRVMRPTPQYRGSHLPVLLTRDGQRHPTWPCRLVLEVFGSPCPSSSHEALHGDGDRTNNHLDNLRWATPQERLSAAGIRFKEIRRDCAWCGYPSVAIAYWRIGGRYGTGQYVVPSWCPKCAAEYQRCRRGGIKQPLKLLNRRCRYCNEPIPPAKRSGTIYCGRSCKAKDNAASTRTDKTRDERLQRKYGITLADYRAMESSQSGACAVDHCHTTGRVRGLLCHRCNKTIGLLDDDPAVLLKASAYLKSAA</sequence>
<feature type="domain" description="HNH nuclease" evidence="1">
    <location>
        <begin position="56"/>
        <end position="91"/>
    </location>
</feature>
<organism evidence="2 3">
    <name type="scientific">Geodermatophilus sabuli</name>
    <dbReference type="NCBI Taxonomy" id="1564158"/>
    <lineage>
        <taxon>Bacteria</taxon>
        <taxon>Bacillati</taxon>
        <taxon>Actinomycetota</taxon>
        <taxon>Actinomycetes</taxon>
        <taxon>Geodermatophilales</taxon>
        <taxon>Geodermatophilaceae</taxon>
        <taxon>Geodermatophilus</taxon>
    </lineage>
</organism>
<evidence type="ECO:0000259" key="1">
    <source>
        <dbReference type="Pfam" id="PF13392"/>
    </source>
</evidence>
<dbReference type="InterPro" id="IPR003615">
    <property type="entry name" value="HNH_nuc"/>
</dbReference>
<keyword evidence="2" id="KW-0378">Hydrolase</keyword>
<accession>A0A285E6S2</accession>
<dbReference type="OrthoDB" id="6631788at2"/>
<name>A0A285E6S2_9ACTN</name>
<dbReference type="Gene3D" id="3.90.75.20">
    <property type="match status" value="1"/>
</dbReference>